<evidence type="ECO:0000313" key="1">
    <source>
        <dbReference type="EMBL" id="KAI3667463.1"/>
    </source>
</evidence>
<dbReference type="Proteomes" id="UP001055879">
    <property type="component" value="Linkage Group LG17"/>
</dbReference>
<dbReference type="EMBL" id="CM042063">
    <property type="protein sequence ID" value="KAI3667463.1"/>
    <property type="molecule type" value="Genomic_DNA"/>
</dbReference>
<comment type="caution">
    <text evidence="1">The sequence shown here is derived from an EMBL/GenBank/DDBJ whole genome shotgun (WGS) entry which is preliminary data.</text>
</comment>
<name>A0ACB8XIJ0_ARCLA</name>
<reference evidence="1 2" key="2">
    <citation type="journal article" date="2022" name="Mol. Ecol. Resour.">
        <title>The genomes of chicory, endive, great burdock and yacon provide insights into Asteraceae paleo-polyploidization history and plant inulin production.</title>
        <authorList>
            <person name="Fan W."/>
            <person name="Wang S."/>
            <person name="Wang H."/>
            <person name="Wang A."/>
            <person name="Jiang F."/>
            <person name="Liu H."/>
            <person name="Zhao H."/>
            <person name="Xu D."/>
            <person name="Zhang Y."/>
        </authorList>
    </citation>
    <scope>NUCLEOTIDE SEQUENCE [LARGE SCALE GENOMIC DNA]</scope>
    <source>
        <strain evidence="2">cv. Niubang</strain>
    </source>
</reference>
<organism evidence="1 2">
    <name type="scientific">Arctium lappa</name>
    <name type="common">Greater burdock</name>
    <name type="synonym">Lappa major</name>
    <dbReference type="NCBI Taxonomy" id="4217"/>
    <lineage>
        <taxon>Eukaryota</taxon>
        <taxon>Viridiplantae</taxon>
        <taxon>Streptophyta</taxon>
        <taxon>Embryophyta</taxon>
        <taxon>Tracheophyta</taxon>
        <taxon>Spermatophyta</taxon>
        <taxon>Magnoliopsida</taxon>
        <taxon>eudicotyledons</taxon>
        <taxon>Gunneridae</taxon>
        <taxon>Pentapetalae</taxon>
        <taxon>asterids</taxon>
        <taxon>campanulids</taxon>
        <taxon>Asterales</taxon>
        <taxon>Asteraceae</taxon>
        <taxon>Carduoideae</taxon>
        <taxon>Cardueae</taxon>
        <taxon>Arctiinae</taxon>
        <taxon>Arctium</taxon>
    </lineage>
</organism>
<sequence length="139" mass="15728">MEVEEAAQRLLKECSEKKSPSNDELVETQHHQDISVATISEFSDPCLRRILESATRPDVHASTHEPIVEWTDKQPGPMKTIHLTHLPLNQLLELARNTFRNLHGNISQQTIGSLLLLAYNIMNEDGEHLTSEPCQDLIV</sequence>
<evidence type="ECO:0000313" key="2">
    <source>
        <dbReference type="Proteomes" id="UP001055879"/>
    </source>
</evidence>
<proteinExistence type="predicted"/>
<protein>
    <submittedName>
        <fullName evidence="1">Uncharacterized protein</fullName>
    </submittedName>
</protein>
<accession>A0ACB8XIJ0</accession>
<reference evidence="2" key="1">
    <citation type="journal article" date="2022" name="Mol. Ecol. Resour.">
        <title>The genomes of chicory, endive, great burdock and yacon provide insights into Asteraceae palaeo-polyploidization history and plant inulin production.</title>
        <authorList>
            <person name="Fan W."/>
            <person name="Wang S."/>
            <person name="Wang H."/>
            <person name="Wang A."/>
            <person name="Jiang F."/>
            <person name="Liu H."/>
            <person name="Zhao H."/>
            <person name="Xu D."/>
            <person name="Zhang Y."/>
        </authorList>
    </citation>
    <scope>NUCLEOTIDE SEQUENCE [LARGE SCALE GENOMIC DNA]</scope>
    <source>
        <strain evidence="2">cv. Niubang</strain>
    </source>
</reference>
<keyword evidence="2" id="KW-1185">Reference proteome</keyword>
<gene>
    <name evidence="1" type="ORF">L6452_42521</name>
</gene>